<gene>
    <name evidence="4" type="primary">TPHA0J02230</name>
    <name evidence="4" type="ordered locus">TPHA_0J02230</name>
</gene>
<dbReference type="InterPro" id="IPR016326">
    <property type="entry name" value="Mating_factor_a"/>
</dbReference>
<dbReference type="InterPro" id="IPR008675">
    <property type="entry name" value="Mating_factor_alpha_N"/>
</dbReference>
<evidence type="ECO:0000256" key="2">
    <source>
        <dbReference type="SAM" id="SignalP"/>
    </source>
</evidence>
<dbReference type="Pfam" id="PF05436">
    <property type="entry name" value="MF_alpha_N"/>
    <property type="match status" value="1"/>
</dbReference>
<dbReference type="GO" id="GO:0000750">
    <property type="term" value="P:pheromone-dependent signal transduction involved in conjugation with cellular fusion"/>
    <property type="evidence" value="ECO:0007669"/>
    <property type="project" value="UniProtKB-UniRule"/>
</dbReference>
<dbReference type="GO" id="GO:0007618">
    <property type="term" value="P:mating"/>
    <property type="evidence" value="ECO:0007669"/>
    <property type="project" value="UniProtKB-UniRule"/>
</dbReference>
<dbReference type="InterPro" id="IPR006742">
    <property type="entry name" value="Mating_factor_alpha_C"/>
</dbReference>
<feature type="chain" id="PRO_5003508751" description="Mating factor alpha" evidence="2">
    <location>
        <begin position="20"/>
        <end position="170"/>
    </location>
</feature>
<name>G8BYV1_TETPH</name>
<sequence>MKLSSVLSTLALTATSAFAAPVSNESVDNASVPAEAIIGYLNFDGANDIALLPFSNSTTSGVMFINTTIAEQAYEEAGVSLSKREADAWHWLRLDPGQPLYKRDAEADAEAWHWLRLDPGQPLYKRDAEADAEAWHWLRLDPGQPLYKRDAEADAEAWHWLRLDPGQPLY</sequence>
<dbReference type="RefSeq" id="XP_003687477.1">
    <property type="nucleotide sequence ID" value="XM_003687429.1"/>
</dbReference>
<dbReference type="GeneID" id="11533213"/>
<feature type="domain" description="Mating factor alpha precursor N-terminal" evidence="3">
    <location>
        <begin position="1"/>
        <end position="85"/>
    </location>
</feature>
<evidence type="ECO:0000313" key="4">
    <source>
        <dbReference type="EMBL" id="CCE65043.1"/>
    </source>
</evidence>
<accession>G8BYV1</accession>
<dbReference type="AlphaFoldDB" id="G8BYV1"/>
<dbReference type="PIRSF" id="PIRSF001866">
    <property type="entry name" value="Mating_factor_alpha"/>
    <property type="match status" value="1"/>
</dbReference>
<dbReference type="GO" id="GO:0000772">
    <property type="term" value="F:mating pheromone activity"/>
    <property type="evidence" value="ECO:0007669"/>
    <property type="project" value="InterPro"/>
</dbReference>
<proteinExistence type="predicted"/>
<dbReference type="GO" id="GO:0005576">
    <property type="term" value="C:extracellular region"/>
    <property type="evidence" value="ECO:0007669"/>
    <property type="project" value="UniProtKB-UniRule"/>
</dbReference>
<dbReference type="eggNOG" id="ENOG502S0T3">
    <property type="taxonomic scope" value="Eukaryota"/>
</dbReference>
<reference evidence="4 5" key="1">
    <citation type="journal article" date="2011" name="Proc. Natl. Acad. Sci. U.S.A.">
        <title>Evolutionary erosion of yeast sex chromosomes by mating-type switching accidents.</title>
        <authorList>
            <person name="Gordon J.L."/>
            <person name="Armisen D."/>
            <person name="Proux-Wera E."/>
            <person name="Oheigeartaigh S.S."/>
            <person name="Byrne K.P."/>
            <person name="Wolfe K.H."/>
        </authorList>
    </citation>
    <scope>NUCLEOTIDE SEQUENCE [LARGE SCALE GENOMIC DNA]</scope>
    <source>
        <strain evidence="5">ATCC 24235 / CBS 4417 / NBRC 1672 / NRRL Y-8282 / UCD 70-5</strain>
    </source>
</reference>
<dbReference type="OrthoDB" id="3766782at2759"/>
<feature type="signal peptide" evidence="2">
    <location>
        <begin position="1"/>
        <end position="19"/>
    </location>
</feature>
<protein>
    <recommendedName>
        <fullName evidence="1">Mating factor alpha</fullName>
    </recommendedName>
</protein>
<keyword evidence="5" id="KW-1185">Reference proteome</keyword>
<keyword evidence="2" id="KW-0732">Signal</keyword>
<dbReference type="STRING" id="1071381.G8BYV1"/>
<dbReference type="Pfam" id="PF04648">
    <property type="entry name" value="MF_alpha"/>
    <property type="match status" value="4"/>
</dbReference>
<dbReference type="HOGENOM" id="CLU_136956_0_0_1"/>
<dbReference type="EMBL" id="HE612865">
    <property type="protein sequence ID" value="CCE65043.1"/>
    <property type="molecule type" value="Genomic_DNA"/>
</dbReference>
<dbReference type="KEGG" id="tpf:TPHA_0J02230"/>
<organism evidence="4 5">
    <name type="scientific">Tetrapisispora phaffii (strain ATCC 24235 / CBS 4417 / NBRC 1672 / NRRL Y-8282 / UCD 70-5)</name>
    <name type="common">Yeast</name>
    <name type="synonym">Fabospora phaffii</name>
    <dbReference type="NCBI Taxonomy" id="1071381"/>
    <lineage>
        <taxon>Eukaryota</taxon>
        <taxon>Fungi</taxon>
        <taxon>Dikarya</taxon>
        <taxon>Ascomycota</taxon>
        <taxon>Saccharomycotina</taxon>
        <taxon>Saccharomycetes</taxon>
        <taxon>Saccharomycetales</taxon>
        <taxon>Saccharomycetaceae</taxon>
        <taxon>Tetrapisispora</taxon>
    </lineage>
</organism>
<evidence type="ECO:0000256" key="1">
    <source>
        <dbReference type="PIRNR" id="PIRNR001866"/>
    </source>
</evidence>
<dbReference type="Proteomes" id="UP000005666">
    <property type="component" value="Chromosome 10"/>
</dbReference>
<dbReference type="OMA" id="AEAKWGW"/>
<evidence type="ECO:0000313" key="5">
    <source>
        <dbReference type="Proteomes" id="UP000005666"/>
    </source>
</evidence>
<keyword evidence="1" id="KW-0588">Pheromone</keyword>
<evidence type="ECO:0000259" key="3">
    <source>
        <dbReference type="Pfam" id="PF05436"/>
    </source>
</evidence>